<evidence type="ECO:0000313" key="2">
    <source>
        <dbReference type="EMBL" id="MST85986.1"/>
    </source>
</evidence>
<evidence type="ECO:0000259" key="1">
    <source>
        <dbReference type="SMART" id="SM00507"/>
    </source>
</evidence>
<feature type="domain" description="HNH nuclease" evidence="1">
    <location>
        <begin position="58"/>
        <end position="107"/>
    </location>
</feature>
<dbReference type="Gene3D" id="3.90.75.20">
    <property type="match status" value="1"/>
</dbReference>
<name>A0A7K0KJ81_9BACT</name>
<dbReference type="EMBL" id="VUNG01000069">
    <property type="protein sequence ID" value="MST85986.1"/>
    <property type="molecule type" value="Genomic_DNA"/>
</dbReference>
<dbReference type="InterPro" id="IPR044925">
    <property type="entry name" value="His-Me_finger_sf"/>
</dbReference>
<dbReference type="SMART" id="SM00507">
    <property type="entry name" value="HNHc"/>
    <property type="match status" value="1"/>
</dbReference>
<protein>
    <submittedName>
        <fullName evidence="2">HNH endonuclease</fullName>
    </submittedName>
</protein>
<dbReference type="Pfam" id="PF13392">
    <property type="entry name" value="HNH_3"/>
    <property type="match status" value="1"/>
</dbReference>
<dbReference type="InterPro" id="IPR003615">
    <property type="entry name" value="HNH_nuc"/>
</dbReference>
<comment type="caution">
    <text evidence="2">The sequence shown here is derived from an EMBL/GenBank/DDBJ whole genome shotgun (WGS) entry which is preliminary data.</text>
</comment>
<keyword evidence="2" id="KW-0378">Hydrolase</keyword>
<accession>A0A7K0KJ81</accession>
<keyword evidence="2" id="KW-0255">Endonuclease</keyword>
<dbReference type="GO" id="GO:0004519">
    <property type="term" value="F:endonuclease activity"/>
    <property type="evidence" value="ECO:0007669"/>
    <property type="project" value="UniProtKB-KW"/>
</dbReference>
<keyword evidence="3" id="KW-1185">Reference proteome</keyword>
<organism evidence="2 3">
    <name type="scientific">Hallella mizrahii</name>
    <dbReference type="NCBI Taxonomy" id="2606637"/>
    <lineage>
        <taxon>Bacteria</taxon>
        <taxon>Pseudomonadati</taxon>
        <taxon>Bacteroidota</taxon>
        <taxon>Bacteroidia</taxon>
        <taxon>Bacteroidales</taxon>
        <taxon>Prevotellaceae</taxon>
        <taxon>Hallella</taxon>
    </lineage>
</organism>
<dbReference type="AlphaFoldDB" id="A0A7K0KJ81"/>
<dbReference type="Proteomes" id="UP000438914">
    <property type="component" value="Unassembled WGS sequence"/>
</dbReference>
<evidence type="ECO:0000313" key="3">
    <source>
        <dbReference type="Proteomes" id="UP000438914"/>
    </source>
</evidence>
<proteinExistence type="predicted"/>
<keyword evidence="2" id="KW-0540">Nuclease</keyword>
<gene>
    <name evidence="2" type="ORF">FYJ73_15165</name>
</gene>
<sequence length="307" mass="35461">MIGVNDDYSVEVTCTYKGETYHVRDNGAVFRVQKGERKRKYDGFWTFGIKHIENGYMYISQERVHRIVATAFHGEPKSKDLVVDHIDTNRANNRPENLRWVTKLENALNNPITRAKIIYICGSIENFLKDSTVLYMTPVSDKNFGWMRTVSKEEAKISKERLEEWAKETPEELHVKVERTGEPIDEWIFSPIGKRHGIFEDNEKPFDFSKLPKVQVKDNDLKETAITKQIQKIKSSNAEVSEVKTVNDYYQSPSQPQTSDLDVIQPEHKISNYSVHHRGLSLSKTGNNISIPAQQIHWESSYLCIGK</sequence>
<dbReference type="SUPFAM" id="SSF54060">
    <property type="entry name" value="His-Me finger endonucleases"/>
    <property type="match status" value="1"/>
</dbReference>
<reference evidence="2 3" key="1">
    <citation type="submission" date="2019-08" db="EMBL/GenBank/DDBJ databases">
        <title>In-depth cultivation of the pig gut microbiome towards novel bacterial diversity and tailored functional studies.</title>
        <authorList>
            <person name="Wylensek D."/>
            <person name="Hitch T.C.A."/>
            <person name="Clavel T."/>
        </authorList>
    </citation>
    <scope>NUCLEOTIDE SEQUENCE [LARGE SCALE GENOMIC DNA]</scope>
    <source>
        <strain evidence="2 3">LKV-178-WT-2A</strain>
    </source>
</reference>
<dbReference type="RefSeq" id="WP_154535579.1">
    <property type="nucleotide sequence ID" value="NZ_VUNG01000069.1"/>
</dbReference>